<dbReference type="RefSeq" id="WP_377145661.1">
    <property type="nucleotide sequence ID" value="NZ_JBHTIA010000024.1"/>
</dbReference>
<keyword evidence="4" id="KW-1185">Reference proteome</keyword>
<dbReference type="InterPro" id="IPR023809">
    <property type="entry name" value="Thiopep_bacteriocin_synth_dom"/>
</dbReference>
<protein>
    <submittedName>
        <fullName evidence="3">Lantibiotic dehydratase</fullName>
    </submittedName>
</protein>
<dbReference type="EMBL" id="JBHTIA010000024">
    <property type="protein sequence ID" value="MFD0767141.1"/>
    <property type="molecule type" value="Genomic_DNA"/>
</dbReference>
<gene>
    <name evidence="3" type="ORF">ACFQZI_19965</name>
</gene>
<dbReference type="Proteomes" id="UP001597073">
    <property type="component" value="Unassembled WGS sequence"/>
</dbReference>
<evidence type="ECO:0000259" key="1">
    <source>
        <dbReference type="Pfam" id="PF04738"/>
    </source>
</evidence>
<dbReference type="InterPro" id="IPR006827">
    <property type="entry name" value="Lant_deHydtase_N"/>
</dbReference>
<evidence type="ECO:0000259" key="2">
    <source>
        <dbReference type="Pfam" id="PF14028"/>
    </source>
</evidence>
<evidence type="ECO:0000313" key="3">
    <source>
        <dbReference type="EMBL" id="MFD0767141.1"/>
    </source>
</evidence>
<organism evidence="3 4">
    <name type="scientific">Mucilaginibacter lutimaris</name>
    <dbReference type="NCBI Taxonomy" id="931629"/>
    <lineage>
        <taxon>Bacteria</taxon>
        <taxon>Pseudomonadati</taxon>
        <taxon>Bacteroidota</taxon>
        <taxon>Sphingobacteriia</taxon>
        <taxon>Sphingobacteriales</taxon>
        <taxon>Sphingobacteriaceae</taxon>
        <taxon>Mucilaginibacter</taxon>
    </lineage>
</organism>
<dbReference type="Pfam" id="PF04738">
    <property type="entry name" value="Lant_dehydr_N"/>
    <property type="match status" value="2"/>
</dbReference>
<feature type="domain" description="Lantibiotic dehydratase N-terminal" evidence="1">
    <location>
        <begin position="287"/>
        <end position="637"/>
    </location>
</feature>
<reference evidence="4" key="1">
    <citation type="journal article" date="2019" name="Int. J. Syst. Evol. Microbiol.">
        <title>The Global Catalogue of Microorganisms (GCM) 10K type strain sequencing project: providing services to taxonomists for standard genome sequencing and annotation.</title>
        <authorList>
            <consortium name="The Broad Institute Genomics Platform"/>
            <consortium name="The Broad Institute Genome Sequencing Center for Infectious Disease"/>
            <person name="Wu L."/>
            <person name="Ma J."/>
        </authorList>
    </citation>
    <scope>NUCLEOTIDE SEQUENCE [LARGE SCALE GENOMIC DNA]</scope>
    <source>
        <strain evidence="4">CCUG 60742</strain>
    </source>
</reference>
<feature type="domain" description="Thiopeptide-type bacteriocin biosynthesis" evidence="2">
    <location>
        <begin position="711"/>
        <end position="957"/>
    </location>
</feature>
<feature type="domain" description="Lantibiotic dehydratase N-terminal" evidence="1">
    <location>
        <begin position="38"/>
        <end position="221"/>
    </location>
</feature>
<dbReference type="Pfam" id="PF14028">
    <property type="entry name" value="Lant_dehydr_C"/>
    <property type="match status" value="1"/>
</dbReference>
<name>A0ABW2ZLQ5_9SPHI</name>
<dbReference type="NCBIfam" id="TIGR03891">
    <property type="entry name" value="thiopep_ocin"/>
    <property type="match status" value="1"/>
</dbReference>
<proteinExistence type="predicted"/>
<evidence type="ECO:0000313" key="4">
    <source>
        <dbReference type="Proteomes" id="UP001597073"/>
    </source>
</evidence>
<sequence length="969" mass="109701">MKKQAVYRLLPHLLLRAPFYSFAVYDLKRMPQVMGDLHFRNALYLASPALYEMLRRKDFNWDECLERERHTLRKYYNRMAFRPTPFGSFATFTLLADNGAEGVELAKDQEVLLHLRPDEGLRAPGGEPADDTLLIRNPLLYPLGKQYRFIRSEQDDQGKYQFVLDSVTADPFYKSLFKWLDKGPVRFGELHKWVMGRGACSREDATSYISFLMQQQMVYSRDRGGIIGDDLIPKADPSFWQDRKGWSVNAGESDVAALVSTGYAAGPYFYAAAERPSFKGGIAAEDRDELERAVRILQRLSTPAMIPGLQQFTADFKARFDRQKVPLLLALDPDSGIAYEGLAEAGGGNEVLKDLLFPPPEAGPVSLEWTAIHRYLLSVWKNASDPYAAVELTEAELYEAGIGESHALFPNTTGILFCQSGDQLLIDSAGGANGAALIARFGVFSEEVAGLAREMAALECAANPDVAFADIGHFSHAHADNINRRRPVYPYEIPLDVFSVLPDDRQLPPGDLLLSLQQGELVLESRKLGKRVVPRLASAYNHQNSGLGIFRMLCDLQYQGTHAALAFNPGRWFPGMSFYPRFCTGRVVLSPARWTFGEKELALMTGDLRRFRERHRLPQWVSMGDTDQQLVFNLADKGEAAFFLDCARGLTRITLTEYLLPDRSVRAGYRPLAGQYTGILQHERPVYLPALAQENKRQKAVRREFAPGSDWLYLKVYCTALTSDIILQDVVRPLLKRSGDLVESWFFIRYTDPGYHLRLRFRIADGRDGAILLARFCRQLEQSGHDRLVYNLQGDTYQREMERYGAAYIDQAERVFWRGSELVLGYSGEEFRAGFSAALRMVGCLFEASRAADFASQMSERFLAEFRADKKMRVSLDLKFRELRPVLNAVAKEKASGTGMKMLLEELQRLALAAGGEAPVKREQLAADLVHMQVNRTFRNDQRKQELLVWYCLSKYLRSLKAQTERSVH</sequence>
<comment type="caution">
    <text evidence="3">The sequence shown here is derived from an EMBL/GenBank/DDBJ whole genome shotgun (WGS) entry which is preliminary data.</text>
</comment>
<accession>A0ABW2ZLQ5</accession>